<dbReference type="Proteomes" id="UP000272503">
    <property type="component" value="Unassembled WGS sequence"/>
</dbReference>
<dbReference type="InterPro" id="IPR008920">
    <property type="entry name" value="TF_FadR/GntR_C"/>
</dbReference>
<dbReference type="GO" id="GO:0003677">
    <property type="term" value="F:DNA binding"/>
    <property type="evidence" value="ECO:0007669"/>
    <property type="project" value="UniProtKB-KW"/>
</dbReference>
<dbReference type="GO" id="GO:0003700">
    <property type="term" value="F:DNA-binding transcription factor activity"/>
    <property type="evidence" value="ECO:0007669"/>
    <property type="project" value="InterPro"/>
</dbReference>
<evidence type="ECO:0000256" key="3">
    <source>
        <dbReference type="ARBA" id="ARBA00023163"/>
    </source>
</evidence>
<gene>
    <name evidence="5" type="ORF">D9V32_02000</name>
</gene>
<name>A0A3L7AC76_9MICO</name>
<keyword evidence="1" id="KW-0805">Transcription regulation</keyword>
<dbReference type="SUPFAM" id="SSF46785">
    <property type="entry name" value="Winged helix' DNA-binding domain"/>
    <property type="match status" value="1"/>
</dbReference>
<evidence type="ECO:0000256" key="2">
    <source>
        <dbReference type="ARBA" id="ARBA00023125"/>
    </source>
</evidence>
<dbReference type="InterPro" id="IPR000524">
    <property type="entry name" value="Tscrpt_reg_HTH_GntR"/>
</dbReference>
<evidence type="ECO:0000313" key="6">
    <source>
        <dbReference type="Proteomes" id="UP000272503"/>
    </source>
</evidence>
<sequence length="218" mass="23922">MHPLLPQRPAGLGNQIADVLRRQIVTQELPSGALLVEEKLAADFSVSRGPIRDAIKILVQEGLAATTGRSASVVGLVPADIDELFTLRTSLELLAMKTAVRDHPGTLATALEDALGAMTDAVERRDPDAFTRADLRFHSASFTACGHRRLGDVWAQYQPTIENLLLVANLDHVDLAPSLQSHLDLRDLILAGNEELIAREIESHLDNSRVRVRREYTD</sequence>
<feature type="domain" description="HTH gntR-type" evidence="4">
    <location>
        <begin position="10"/>
        <end position="77"/>
    </location>
</feature>
<dbReference type="InterPro" id="IPR011711">
    <property type="entry name" value="GntR_C"/>
</dbReference>
<accession>A0A3L7AC76</accession>
<evidence type="ECO:0000256" key="1">
    <source>
        <dbReference type="ARBA" id="ARBA00023015"/>
    </source>
</evidence>
<keyword evidence="2" id="KW-0238">DNA-binding</keyword>
<dbReference type="Pfam" id="PF07729">
    <property type="entry name" value="FCD"/>
    <property type="match status" value="1"/>
</dbReference>
<dbReference type="InterPro" id="IPR036390">
    <property type="entry name" value="WH_DNA-bd_sf"/>
</dbReference>
<dbReference type="InterPro" id="IPR036388">
    <property type="entry name" value="WH-like_DNA-bd_sf"/>
</dbReference>
<dbReference type="PROSITE" id="PS50949">
    <property type="entry name" value="HTH_GNTR"/>
    <property type="match status" value="1"/>
</dbReference>
<reference evidence="5 6" key="1">
    <citation type="submission" date="2018-10" db="EMBL/GenBank/DDBJ databases">
        <authorList>
            <person name="Li J."/>
        </authorList>
    </citation>
    <scope>NUCLEOTIDE SEQUENCE [LARGE SCALE GENOMIC DNA]</scope>
    <source>
        <strain evidence="5 6">IF 016277</strain>
    </source>
</reference>
<evidence type="ECO:0000259" key="4">
    <source>
        <dbReference type="PROSITE" id="PS50949"/>
    </source>
</evidence>
<dbReference type="Gene3D" id="1.20.120.530">
    <property type="entry name" value="GntR ligand-binding domain-like"/>
    <property type="match status" value="1"/>
</dbReference>
<evidence type="ECO:0000313" key="5">
    <source>
        <dbReference type="EMBL" id="RLP77251.1"/>
    </source>
</evidence>
<dbReference type="OrthoDB" id="9816161at2"/>
<dbReference type="Gene3D" id="1.10.10.10">
    <property type="entry name" value="Winged helix-like DNA-binding domain superfamily/Winged helix DNA-binding domain"/>
    <property type="match status" value="1"/>
</dbReference>
<dbReference type="SMART" id="SM00895">
    <property type="entry name" value="FCD"/>
    <property type="match status" value="1"/>
</dbReference>
<keyword evidence="6" id="KW-1185">Reference proteome</keyword>
<organism evidence="5 6">
    <name type="scientific">Mycetocola tolaasinivorans</name>
    <dbReference type="NCBI Taxonomy" id="76635"/>
    <lineage>
        <taxon>Bacteria</taxon>
        <taxon>Bacillati</taxon>
        <taxon>Actinomycetota</taxon>
        <taxon>Actinomycetes</taxon>
        <taxon>Micrococcales</taxon>
        <taxon>Microbacteriaceae</taxon>
        <taxon>Mycetocola</taxon>
    </lineage>
</organism>
<dbReference type="SMART" id="SM00345">
    <property type="entry name" value="HTH_GNTR"/>
    <property type="match status" value="1"/>
</dbReference>
<dbReference type="AlphaFoldDB" id="A0A3L7AC76"/>
<dbReference type="PANTHER" id="PTHR43537">
    <property type="entry name" value="TRANSCRIPTIONAL REGULATOR, GNTR FAMILY"/>
    <property type="match status" value="1"/>
</dbReference>
<dbReference type="SUPFAM" id="SSF48008">
    <property type="entry name" value="GntR ligand-binding domain-like"/>
    <property type="match status" value="1"/>
</dbReference>
<dbReference type="EMBL" id="RCUX01000002">
    <property type="protein sequence ID" value="RLP77251.1"/>
    <property type="molecule type" value="Genomic_DNA"/>
</dbReference>
<keyword evidence="3" id="KW-0804">Transcription</keyword>
<dbReference type="Pfam" id="PF00392">
    <property type="entry name" value="GntR"/>
    <property type="match status" value="1"/>
</dbReference>
<protein>
    <submittedName>
        <fullName evidence="5">GntR family transcriptional regulator</fullName>
    </submittedName>
</protein>
<comment type="caution">
    <text evidence="5">The sequence shown here is derived from an EMBL/GenBank/DDBJ whole genome shotgun (WGS) entry which is preliminary data.</text>
</comment>
<proteinExistence type="predicted"/>
<dbReference type="RefSeq" id="WP_121647238.1">
    <property type="nucleotide sequence ID" value="NZ_RCUX01000002.1"/>
</dbReference>
<dbReference type="PANTHER" id="PTHR43537:SF5">
    <property type="entry name" value="UXU OPERON TRANSCRIPTIONAL REGULATOR"/>
    <property type="match status" value="1"/>
</dbReference>